<evidence type="ECO:0000256" key="2">
    <source>
        <dbReference type="ARBA" id="ARBA00006962"/>
    </source>
</evidence>
<dbReference type="Pfam" id="PF04101">
    <property type="entry name" value="Glyco_tran_28_C"/>
    <property type="match status" value="1"/>
</dbReference>
<dbReference type="RefSeq" id="WP_347437768.1">
    <property type="nucleotide sequence ID" value="NZ_CP089291.1"/>
</dbReference>
<feature type="domain" description="Diacylglycerol glucosyltransferase N-terminal" evidence="6">
    <location>
        <begin position="18"/>
        <end position="179"/>
    </location>
</feature>
<dbReference type="PANTHER" id="PTHR43025:SF3">
    <property type="entry name" value="MONOGALACTOSYLDIACYLGLYCEROL SYNTHASE 1, CHLOROPLASTIC"/>
    <property type="match status" value="1"/>
</dbReference>
<dbReference type="Gene3D" id="3.40.50.2000">
    <property type="entry name" value="Glycogen Phosphorylase B"/>
    <property type="match status" value="1"/>
</dbReference>
<dbReference type="GO" id="GO:0016757">
    <property type="term" value="F:glycosyltransferase activity"/>
    <property type="evidence" value="ECO:0007669"/>
    <property type="project" value="UniProtKB-KW"/>
</dbReference>
<dbReference type="InterPro" id="IPR007235">
    <property type="entry name" value="Glyco_trans_28_C"/>
</dbReference>
<dbReference type="Pfam" id="PF06925">
    <property type="entry name" value="MGDG_synth"/>
    <property type="match status" value="1"/>
</dbReference>
<keyword evidence="4 7" id="KW-0808">Transferase</keyword>
<dbReference type="Proteomes" id="UP000830167">
    <property type="component" value="Chromosome"/>
</dbReference>
<sequence length="377" mass="43317">MSKNWKVLILYASYGEGHRQVSRVLEKHFHKKGIESVMVTDLFAEAHPWINAFTRYLYVKSYTFLPSLYGWSYYSTQNMHNDTLLSRLFHSFGIRKLREIIQREQPDVVINTFPMQVMPEFRKKAGCPIPTVTVLTDFALHNRWLHPEIDQFYVPTEEMKMQMIRKGIYTGQIQVSGIPLREGFECPDLHTTLQHYQEYGLDPSKKIVLVMASAYGRSMLKKIGHACLANGDLQMILLCGKNQSLQKELETEFSRHSMIRVFGYVDAIPQLMKMSSCLVTKAGGITLTEALAINLPIIIFRPVPGQEAENARYLTKKGAAITIQRADELPAVVTRLLDDANRLSEMRRAVQYIHKSNAAETIVDDIIDRMRQKVVQY</sequence>
<dbReference type="EC" id="2.4.-.-" evidence="7"/>
<gene>
    <name evidence="7" type="ORF">LSG31_02100</name>
</gene>
<reference evidence="7" key="1">
    <citation type="submission" date="2021-12" db="EMBL/GenBank/DDBJ databases">
        <title>Alicyclobacillaceae gen. nov., sp. nov., isolated from chalcocite enrichment system.</title>
        <authorList>
            <person name="Jiang Z."/>
        </authorList>
    </citation>
    <scope>NUCLEOTIDE SEQUENCE</scope>
    <source>
        <strain evidence="7">MYW30-H2</strain>
    </source>
</reference>
<accession>A0ABY4CKP0</accession>
<keyword evidence="8" id="KW-1185">Reference proteome</keyword>
<evidence type="ECO:0000259" key="6">
    <source>
        <dbReference type="Pfam" id="PF06925"/>
    </source>
</evidence>
<evidence type="ECO:0000256" key="4">
    <source>
        <dbReference type="ARBA" id="ARBA00022679"/>
    </source>
</evidence>
<dbReference type="SUPFAM" id="SSF53756">
    <property type="entry name" value="UDP-Glycosyltransferase/glycogen phosphorylase"/>
    <property type="match status" value="1"/>
</dbReference>
<feature type="domain" description="Glycosyl transferase family 28 C-terminal" evidence="5">
    <location>
        <begin position="218"/>
        <end position="360"/>
    </location>
</feature>
<dbReference type="InterPro" id="IPR009695">
    <property type="entry name" value="Diacylglyc_glucosyltr_N"/>
</dbReference>
<dbReference type="PANTHER" id="PTHR43025">
    <property type="entry name" value="MONOGALACTOSYLDIACYLGLYCEROL SYNTHASE"/>
    <property type="match status" value="1"/>
</dbReference>
<name>A0ABY4CKP0_9BACL</name>
<comment type="similarity">
    <text evidence="2">Belongs to the glycosyltransferase 28 family.</text>
</comment>
<proteinExistence type="inferred from homology"/>
<evidence type="ECO:0000256" key="1">
    <source>
        <dbReference type="ARBA" id="ARBA00004370"/>
    </source>
</evidence>
<dbReference type="EMBL" id="CP089291">
    <property type="protein sequence ID" value="UOF91077.1"/>
    <property type="molecule type" value="Genomic_DNA"/>
</dbReference>
<keyword evidence="3 7" id="KW-0328">Glycosyltransferase</keyword>
<protein>
    <submittedName>
        <fullName evidence="7">Glycosyltransferase</fullName>
        <ecNumber evidence="7">2.4.-.-</ecNumber>
    </submittedName>
</protein>
<evidence type="ECO:0000313" key="8">
    <source>
        <dbReference type="Proteomes" id="UP000830167"/>
    </source>
</evidence>
<organism evidence="7 8">
    <name type="scientific">Fodinisporobacter ferrooxydans</name>
    <dbReference type="NCBI Taxonomy" id="2901836"/>
    <lineage>
        <taxon>Bacteria</taxon>
        <taxon>Bacillati</taxon>
        <taxon>Bacillota</taxon>
        <taxon>Bacilli</taxon>
        <taxon>Bacillales</taxon>
        <taxon>Alicyclobacillaceae</taxon>
        <taxon>Fodinisporobacter</taxon>
    </lineage>
</organism>
<evidence type="ECO:0000313" key="7">
    <source>
        <dbReference type="EMBL" id="UOF91077.1"/>
    </source>
</evidence>
<evidence type="ECO:0000256" key="3">
    <source>
        <dbReference type="ARBA" id="ARBA00022676"/>
    </source>
</evidence>
<dbReference type="InterPro" id="IPR050519">
    <property type="entry name" value="Glycosyltransf_28_UgtP"/>
</dbReference>
<evidence type="ECO:0000259" key="5">
    <source>
        <dbReference type="Pfam" id="PF04101"/>
    </source>
</evidence>
<comment type="subcellular location">
    <subcellularLocation>
        <location evidence="1">Membrane</location>
    </subcellularLocation>
</comment>